<name>A0AAW7ICW8_9BACI</name>
<comment type="caution">
    <text evidence="1">The sequence shown here is derived from an EMBL/GenBank/DDBJ whole genome shotgun (WGS) entry which is preliminary data.</text>
</comment>
<protein>
    <submittedName>
        <fullName evidence="1">DUF2283 domain-containing protein</fullName>
    </submittedName>
</protein>
<dbReference type="RefSeq" id="WP_289319532.1">
    <property type="nucleotide sequence ID" value="NZ_JAUCEY010000008.1"/>
</dbReference>
<dbReference type="EMBL" id="JAUCEY010000008">
    <property type="protein sequence ID" value="MDM5451837.1"/>
    <property type="molecule type" value="Genomic_DNA"/>
</dbReference>
<organism evidence="1 2">
    <name type="scientific">Peribacillus simplex</name>
    <dbReference type="NCBI Taxonomy" id="1478"/>
    <lineage>
        <taxon>Bacteria</taxon>
        <taxon>Bacillati</taxon>
        <taxon>Bacillota</taxon>
        <taxon>Bacilli</taxon>
        <taxon>Bacillales</taxon>
        <taxon>Bacillaceae</taxon>
        <taxon>Peribacillus</taxon>
    </lineage>
</organism>
<sequence length="134" mass="14995">MKRHMTFDDDAGMGYIYLAEPLKHTITKTDELPLNEDIILDFGKGIPIIGIELEGGTALKIKGLADEMPTFTIGITADGESYYSLRLNDVLVKRSVTHPDAKKIVFLFSDPDCREFIGIDIYDTKSYDESFLIG</sequence>
<reference evidence="1" key="1">
    <citation type="submission" date="2023-06" db="EMBL/GenBank/DDBJ databases">
        <title>Comparative genomics of Bacillaceae isolates and their secondary metabolite potential.</title>
        <authorList>
            <person name="Song L."/>
            <person name="Nielsen L.J."/>
            <person name="Mohite O."/>
            <person name="Xu X."/>
            <person name="Weber T."/>
            <person name="Kovacs A.T."/>
        </authorList>
    </citation>
    <scope>NUCLEOTIDE SEQUENCE</scope>
    <source>
        <strain evidence="1">D8_B_37</strain>
    </source>
</reference>
<dbReference type="InterPro" id="IPR016789">
    <property type="entry name" value="UCP021389"/>
</dbReference>
<evidence type="ECO:0000313" key="2">
    <source>
        <dbReference type="Proteomes" id="UP001234602"/>
    </source>
</evidence>
<gene>
    <name evidence="1" type="ORF">QUF89_06420</name>
</gene>
<proteinExistence type="predicted"/>
<accession>A0AAW7ICW8</accession>
<dbReference type="AlphaFoldDB" id="A0AAW7ICW8"/>
<dbReference type="Proteomes" id="UP001234602">
    <property type="component" value="Unassembled WGS sequence"/>
</dbReference>
<evidence type="ECO:0000313" key="1">
    <source>
        <dbReference type="EMBL" id="MDM5451837.1"/>
    </source>
</evidence>
<dbReference type="PIRSF" id="PIRSF021389">
    <property type="entry name" value="UCP021389"/>
    <property type="match status" value="1"/>
</dbReference>